<dbReference type="RefSeq" id="XP_073221069.1">
    <property type="nucleotide sequence ID" value="XM_073364968.1"/>
</dbReference>
<evidence type="ECO:0000313" key="2">
    <source>
        <dbReference type="Proteomes" id="UP000087171"/>
    </source>
</evidence>
<dbReference type="AlphaFoldDB" id="A0A3Q7XLF3"/>
<accession>A0A3Q7XLF3</accession>
<evidence type="ECO:0000313" key="3">
    <source>
        <dbReference type="RefSeq" id="XP_027187443.1"/>
    </source>
</evidence>
<dbReference type="Proteomes" id="UP000087171">
    <property type="component" value="Chromosome Ca2"/>
</dbReference>
<evidence type="ECO:0000256" key="1">
    <source>
        <dbReference type="SAM" id="Phobius"/>
    </source>
</evidence>
<keyword evidence="2" id="KW-1185">Reference proteome</keyword>
<keyword evidence="1" id="KW-0812">Transmembrane</keyword>
<keyword evidence="1" id="KW-1133">Transmembrane helix</keyword>
<reference evidence="2" key="1">
    <citation type="journal article" date="2013" name="Nat. Biotechnol.">
        <title>Draft genome sequence of chickpea (Cicer arietinum) provides a resource for trait improvement.</title>
        <authorList>
            <person name="Varshney R.K."/>
            <person name="Song C."/>
            <person name="Saxena R.K."/>
            <person name="Azam S."/>
            <person name="Yu S."/>
            <person name="Sharpe A.G."/>
            <person name="Cannon S."/>
            <person name="Baek J."/>
            <person name="Rosen B.D."/>
            <person name="Tar'an B."/>
            <person name="Millan T."/>
            <person name="Zhang X."/>
            <person name="Ramsay L.D."/>
            <person name="Iwata A."/>
            <person name="Wang Y."/>
            <person name="Nelson W."/>
            <person name="Farmer A.D."/>
            <person name="Gaur P.M."/>
            <person name="Soderlund C."/>
            <person name="Penmetsa R.V."/>
            <person name="Xu C."/>
            <person name="Bharti A.K."/>
            <person name="He W."/>
            <person name="Winter P."/>
            <person name="Zhao S."/>
            <person name="Hane J.K."/>
            <person name="Carrasquilla-Garcia N."/>
            <person name="Condie J.A."/>
            <person name="Upadhyaya H.D."/>
            <person name="Luo M.C."/>
            <person name="Thudi M."/>
            <person name="Gowda C.L."/>
            <person name="Singh N.P."/>
            <person name="Lichtenzveig J."/>
            <person name="Gali K.K."/>
            <person name="Rubio J."/>
            <person name="Nadarajan N."/>
            <person name="Dolezel J."/>
            <person name="Bansal K.C."/>
            <person name="Xu X."/>
            <person name="Edwards D."/>
            <person name="Zhang G."/>
            <person name="Kahl G."/>
            <person name="Gil J."/>
            <person name="Singh K.B."/>
            <person name="Datta S.K."/>
            <person name="Jackson S.A."/>
            <person name="Wang J."/>
            <person name="Cook D.R."/>
        </authorList>
    </citation>
    <scope>NUCLEOTIDE SEQUENCE [LARGE SCALE GENOMIC DNA]</scope>
    <source>
        <strain evidence="2">cv. CDC Frontier</strain>
    </source>
</reference>
<protein>
    <submittedName>
        <fullName evidence="3">Uncharacterized protein LOC113785387</fullName>
    </submittedName>
</protein>
<gene>
    <name evidence="3" type="primary">LOC113785387</name>
</gene>
<feature type="transmembrane region" description="Helical" evidence="1">
    <location>
        <begin position="12"/>
        <end position="37"/>
    </location>
</feature>
<reference evidence="3" key="2">
    <citation type="submission" date="2025-08" db="UniProtKB">
        <authorList>
            <consortium name="RefSeq"/>
        </authorList>
    </citation>
    <scope>IDENTIFICATION</scope>
    <source>
        <tissue evidence="3">Etiolated seedlings</tissue>
    </source>
</reference>
<keyword evidence="1" id="KW-0472">Membrane</keyword>
<sequence>MVVVLGILDFVVAGVSLIIGLFLFGFITSLLCAAAFFNNVKDVS</sequence>
<organism evidence="2 3">
    <name type="scientific">Cicer arietinum</name>
    <name type="common">Chickpea</name>
    <name type="synonym">Garbanzo</name>
    <dbReference type="NCBI Taxonomy" id="3827"/>
    <lineage>
        <taxon>Eukaryota</taxon>
        <taxon>Viridiplantae</taxon>
        <taxon>Streptophyta</taxon>
        <taxon>Embryophyta</taxon>
        <taxon>Tracheophyta</taxon>
        <taxon>Spermatophyta</taxon>
        <taxon>Magnoliopsida</taxon>
        <taxon>eudicotyledons</taxon>
        <taxon>Gunneridae</taxon>
        <taxon>Pentapetalae</taxon>
        <taxon>rosids</taxon>
        <taxon>fabids</taxon>
        <taxon>Fabales</taxon>
        <taxon>Fabaceae</taxon>
        <taxon>Papilionoideae</taxon>
        <taxon>50 kb inversion clade</taxon>
        <taxon>NPAAA clade</taxon>
        <taxon>Hologalegina</taxon>
        <taxon>IRL clade</taxon>
        <taxon>Cicereae</taxon>
        <taxon>Cicer</taxon>
    </lineage>
</organism>
<name>A0A3Q7XLF3_CICAR</name>
<dbReference type="GeneID" id="113785387"/>
<dbReference type="OrthoDB" id="1688388at2759"/>
<dbReference type="RefSeq" id="XP_027187443.1">
    <property type="nucleotide sequence ID" value="XM_027331642.1"/>
</dbReference>
<proteinExistence type="predicted"/>